<evidence type="ECO:0000256" key="7">
    <source>
        <dbReference type="ARBA" id="ARBA00022723"/>
    </source>
</evidence>
<dbReference type="EMBL" id="CACTIH010007505">
    <property type="protein sequence ID" value="CAA3014771.1"/>
    <property type="molecule type" value="Genomic_DNA"/>
</dbReference>
<reference evidence="11 12" key="1">
    <citation type="submission" date="2019-12" db="EMBL/GenBank/DDBJ databases">
        <authorList>
            <person name="Alioto T."/>
            <person name="Alioto T."/>
            <person name="Gomez Garrido J."/>
        </authorList>
    </citation>
    <scope>NUCLEOTIDE SEQUENCE [LARGE SCALE GENOMIC DNA]</scope>
</reference>
<sequence>MANSTARETLGLTEPSQIDTQKISFAAKEVDLVEWKGDMLAVGVTEKDMSKDENLKFKNSIMLKLDSRLGGLLSEASSEDDFTGKTGQSIVLRLRGLGLKRICLIGLGSTTSAIAFFRNLGETLGEAAKAFKSTKIAITLSSSEGLSEESKLSTASAIATGVVLGTYEDNRFKSESKKSTLKSVEILGLGTGDNIDLKLKIAEVVCSGIIFGKELVNAPANLLTPGILAEEATRIASEYSDVFTAKIFDVEQCKQLKMGSYLGVAAASANPPHFIHLCYKPPDGEAKIKLALVGKGLTFDSGGYNIKTGPYCSIELMKLDMGGSAAVFGAVKSLGQIKPLGVEVHFIVAACENMISGTGMRPGDIVTASNGKTIEVNNTDAEGRLTLADALIYACNQGVEKIVDLATLTGACVVALGPSIAGVFTPSDELALEVLTASEITGEKLWRMPMEESYWESMKSGVADMVNTGAHQGDAINAALFLKQFVDKEVQWMHIDMAGPVWNYRSDSATGFGVATLVEWVLSHSPFALIYMPHIKCNII</sequence>
<comment type="similarity">
    <text evidence="3">Belongs to the peptidase M17 family.</text>
</comment>
<dbReference type="PRINTS" id="PR00481">
    <property type="entry name" value="LAMNOPPTDASE"/>
</dbReference>
<keyword evidence="5 11" id="KW-0031">Aminopeptidase</keyword>
<keyword evidence="6" id="KW-0645">Protease</keyword>
<proteinExistence type="inferred from homology"/>
<name>A0A8S0UAE2_OLEEU</name>
<dbReference type="HAMAP" id="MF_00181">
    <property type="entry name" value="Cytosol_peptidase_M17"/>
    <property type="match status" value="1"/>
</dbReference>
<keyword evidence="9" id="KW-0346">Stress response</keyword>
<evidence type="ECO:0000313" key="11">
    <source>
        <dbReference type="EMBL" id="CAA3014771.1"/>
    </source>
</evidence>
<dbReference type="SUPFAM" id="SSF52949">
    <property type="entry name" value="Macro domain-like"/>
    <property type="match status" value="1"/>
</dbReference>
<dbReference type="CDD" id="cd00433">
    <property type="entry name" value="Peptidase_M17"/>
    <property type="match status" value="1"/>
</dbReference>
<comment type="caution">
    <text evidence="11">The sequence shown here is derived from an EMBL/GenBank/DDBJ whole genome shotgun (WGS) entry which is preliminary data.</text>
</comment>
<protein>
    <submittedName>
        <fullName evidence="11">Leucine aminopeptidase 2, chloroplastic-like</fullName>
    </submittedName>
</protein>
<dbReference type="SUPFAM" id="SSF53187">
    <property type="entry name" value="Zn-dependent exopeptidases"/>
    <property type="match status" value="1"/>
</dbReference>
<feature type="domain" description="Cytosol aminopeptidase" evidence="10">
    <location>
        <begin position="378"/>
        <end position="385"/>
    </location>
</feature>
<evidence type="ECO:0000256" key="9">
    <source>
        <dbReference type="ARBA" id="ARBA00023016"/>
    </source>
</evidence>
<dbReference type="InterPro" id="IPR023042">
    <property type="entry name" value="Peptidase_M17_leu_NH2_pept"/>
</dbReference>
<keyword evidence="8" id="KW-0378">Hydrolase</keyword>
<dbReference type="Pfam" id="PF00883">
    <property type="entry name" value="Peptidase_M17"/>
    <property type="match status" value="1"/>
</dbReference>
<dbReference type="InterPro" id="IPR011356">
    <property type="entry name" value="Leucine_aapep/pepB"/>
</dbReference>
<dbReference type="InterPro" id="IPR000819">
    <property type="entry name" value="Peptidase_M17_C"/>
</dbReference>
<comment type="subunit">
    <text evidence="4">Homohexamer (dimer of homotrimers).</text>
</comment>
<dbReference type="Pfam" id="PF02789">
    <property type="entry name" value="Peptidase_M17_N"/>
    <property type="match status" value="1"/>
</dbReference>
<dbReference type="GO" id="GO:0030145">
    <property type="term" value="F:manganese ion binding"/>
    <property type="evidence" value="ECO:0007669"/>
    <property type="project" value="InterPro"/>
</dbReference>
<dbReference type="Gene3D" id="3.40.220.10">
    <property type="entry name" value="Leucine Aminopeptidase, subunit E, domain 1"/>
    <property type="match status" value="1"/>
</dbReference>
<dbReference type="Gene3D" id="3.40.630.10">
    <property type="entry name" value="Zn peptidases"/>
    <property type="match status" value="1"/>
</dbReference>
<evidence type="ECO:0000256" key="6">
    <source>
        <dbReference type="ARBA" id="ARBA00022670"/>
    </source>
</evidence>
<dbReference type="GO" id="GO:0005737">
    <property type="term" value="C:cytoplasm"/>
    <property type="evidence" value="ECO:0007669"/>
    <property type="project" value="InterPro"/>
</dbReference>
<dbReference type="GO" id="GO:0009611">
    <property type="term" value="P:response to wounding"/>
    <property type="evidence" value="ECO:0007669"/>
    <property type="project" value="UniProtKB-ARBA"/>
</dbReference>
<evidence type="ECO:0000256" key="8">
    <source>
        <dbReference type="ARBA" id="ARBA00022801"/>
    </source>
</evidence>
<dbReference type="InterPro" id="IPR008283">
    <property type="entry name" value="Peptidase_M17_N"/>
</dbReference>
<dbReference type="InterPro" id="IPR043472">
    <property type="entry name" value="Macro_dom-like"/>
</dbReference>
<keyword evidence="7" id="KW-0479">Metal-binding</keyword>
<dbReference type="Proteomes" id="UP000594638">
    <property type="component" value="Unassembled WGS sequence"/>
</dbReference>
<accession>A0A8S0UAE2</accession>
<evidence type="ECO:0000313" key="12">
    <source>
        <dbReference type="Proteomes" id="UP000594638"/>
    </source>
</evidence>
<dbReference type="GO" id="GO:0006508">
    <property type="term" value="P:proteolysis"/>
    <property type="evidence" value="ECO:0007669"/>
    <property type="project" value="UniProtKB-KW"/>
</dbReference>
<dbReference type="PANTHER" id="PTHR11963">
    <property type="entry name" value="LEUCINE AMINOPEPTIDASE-RELATED"/>
    <property type="match status" value="1"/>
</dbReference>
<dbReference type="PANTHER" id="PTHR11963:SF23">
    <property type="entry name" value="CYTOSOL AMINOPEPTIDASE"/>
    <property type="match status" value="1"/>
</dbReference>
<dbReference type="Gramene" id="OE9A099777T1">
    <property type="protein sequence ID" value="OE9A099777C1"/>
    <property type="gene ID" value="OE9A099777"/>
</dbReference>
<dbReference type="AlphaFoldDB" id="A0A8S0UAE2"/>
<dbReference type="OrthoDB" id="412814at2759"/>
<dbReference type="FunFam" id="3.40.630.10:FF:000033">
    <property type="entry name" value="M17 leucyl aminopeptidase"/>
    <property type="match status" value="1"/>
</dbReference>
<evidence type="ECO:0000256" key="1">
    <source>
        <dbReference type="ARBA" id="ARBA00000135"/>
    </source>
</evidence>
<comment type="catalytic activity">
    <reaction evidence="2">
        <text>Release of N-terminal proline from a peptide.</text>
        <dbReference type="EC" id="3.4.11.5"/>
    </reaction>
</comment>
<dbReference type="NCBIfam" id="NF002076">
    <property type="entry name" value="PRK00913.2-3"/>
    <property type="match status" value="1"/>
</dbReference>
<gene>
    <name evidence="11" type="ORF">OLEA9_A099777</name>
</gene>
<evidence type="ECO:0000256" key="3">
    <source>
        <dbReference type="ARBA" id="ARBA00009528"/>
    </source>
</evidence>
<organism evidence="11 12">
    <name type="scientific">Olea europaea subsp. europaea</name>
    <dbReference type="NCBI Taxonomy" id="158383"/>
    <lineage>
        <taxon>Eukaryota</taxon>
        <taxon>Viridiplantae</taxon>
        <taxon>Streptophyta</taxon>
        <taxon>Embryophyta</taxon>
        <taxon>Tracheophyta</taxon>
        <taxon>Spermatophyta</taxon>
        <taxon>Magnoliopsida</taxon>
        <taxon>eudicotyledons</taxon>
        <taxon>Gunneridae</taxon>
        <taxon>Pentapetalae</taxon>
        <taxon>asterids</taxon>
        <taxon>lamiids</taxon>
        <taxon>Lamiales</taxon>
        <taxon>Oleaceae</taxon>
        <taxon>Oleeae</taxon>
        <taxon>Olea</taxon>
    </lineage>
</organism>
<evidence type="ECO:0000259" key="10">
    <source>
        <dbReference type="PROSITE" id="PS00631"/>
    </source>
</evidence>
<dbReference type="GO" id="GO:0070006">
    <property type="term" value="F:metalloaminopeptidase activity"/>
    <property type="evidence" value="ECO:0007669"/>
    <property type="project" value="InterPro"/>
</dbReference>
<evidence type="ECO:0000256" key="2">
    <source>
        <dbReference type="ARBA" id="ARBA00001585"/>
    </source>
</evidence>
<evidence type="ECO:0000256" key="5">
    <source>
        <dbReference type="ARBA" id="ARBA00022438"/>
    </source>
</evidence>
<evidence type="ECO:0000256" key="4">
    <source>
        <dbReference type="ARBA" id="ARBA00011867"/>
    </source>
</evidence>
<keyword evidence="12" id="KW-1185">Reference proteome</keyword>
<dbReference type="PROSITE" id="PS00631">
    <property type="entry name" value="CYTOSOL_AP"/>
    <property type="match status" value="1"/>
</dbReference>
<comment type="catalytic activity">
    <reaction evidence="1">
        <text>Release of an N-terminal amino acid, Xaa-|-Yaa-, in which Xaa is preferably Leu, but may be other amino acids including Pro although not Arg or Lys, and Yaa may be Pro. Amino acid amides and methyl esters are also readily hydrolyzed, but rates on arylamides are exceedingly low.</text>
        <dbReference type="EC" id="3.4.11.1"/>
    </reaction>
</comment>